<comment type="caution">
    <text evidence="2">The sequence shown here is derived from an EMBL/GenBank/DDBJ whole genome shotgun (WGS) entry which is preliminary data.</text>
</comment>
<dbReference type="Proteomes" id="UP000609172">
    <property type="component" value="Unassembled WGS sequence"/>
</dbReference>
<evidence type="ECO:0000259" key="1">
    <source>
        <dbReference type="Pfam" id="PF03544"/>
    </source>
</evidence>
<dbReference type="EMBL" id="JAEHFV010000004">
    <property type="protein sequence ID" value="MBK0370395.1"/>
    <property type="molecule type" value="Genomic_DNA"/>
</dbReference>
<dbReference type="Gene3D" id="2.20.110.10">
    <property type="entry name" value="Histone H3 K4-specific methyltransferase SET7/9 N-terminal domain"/>
    <property type="match status" value="1"/>
</dbReference>
<dbReference type="Gene3D" id="3.30.1150.10">
    <property type="match status" value="1"/>
</dbReference>
<evidence type="ECO:0000313" key="2">
    <source>
        <dbReference type="EMBL" id="MBK0370395.1"/>
    </source>
</evidence>
<dbReference type="SUPFAM" id="SSF82185">
    <property type="entry name" value="Histone H3 K4-specific methyltransferase SET7/9 N-terminal domain"/>
    <property type="match status" value="1"/>
</dbReference>
<accession>A0A934UKF7</accession>
<evidence type="ECO:0000313" key="3">
    <source>
        <dbReference type="Proteomes" id="UP000609172"/>
    </source>
</evidence>
<dbReference type="SUPFAM" id="SSF74653">
    <property type="entry name" value="TolA/TonB C-terminal domain"/>
    <property type="match status" value="1"/>
</dbReference>
<reference evidence="2" key="1">
    <citation type="submission" date="2020-12" db="EMBL/GenBank/DDBJ databases">
        <title>Bacterial novel species Flavobacterium sp. SE-1-e isolated from soil.</title>
        <authorList>
            <person name="Jung H.-Y."/>
        </authorList>
    </citation>
    <scope>NUCLEOTIDE SEQUENCE</scope>
    <source>
        <strain evidence="2">SE-1-e</strain>
    </source>
</reference>
<dbReference type="InterPro" id="IPR037682">
    <property type="entry name" value="TonB_C"/>
</dbReference>
<feature type="domain" description="TonB C-terminal" evidence="1">
    <location>
        <begin position="167"/>
        <end position="230"/>
    </location>
</feature>
<proteinExistence type="predicted"/>
<organism evidence="2 3">
    <name type="scientific">Flavobacterium agrisoli</name>
    <dbReference type="NCBI Taxonomy" id="2793066"/>
    <lineage>
        <taxon>Bacteria</taxon>
        <taxon>Pseudomonadati</taxon>
        <taxon>Bacteroidota</taxon>
        <taxon>Flavobacteriia</taxon>
        <taxon>Flavobacteriales</taxon>
        <taxon>Flavobacteriaceae</taxon>
        <taxon>Flavobacterium</taxon>
    </lineage>
</organism>
<keyword evidence="3" id="KW-1185">Reference proteome</keyword>
<sequence length="236" mass="27033">MATKEGKATYYYKNGTKKSETNYIKGRTNGNDFEWYENGSKKLEAVFIEDSKTNHTQHKIKQYWDENGTQKVTDGNGYYEESLERFYGKGNIKNGFKDGNWQGWVVNPNIKYNEYYNNGKFVTGTTTDEKGTETTYDALEKKPEPKNGIMSFYHFIGKNYNTSKLPKGLKGKIYTSFIVDKDGKITEPKILRDIGHGTGAEAIRVLNEAENWNPGEQRGRKVRVLYSLPITIQPAN</sequence>
<name>A0A934UKF7_9FLAO</name>
<gene>
    <name evidence="2" type="ORF">I5M07_11170</name>
</gene>
<dbReference type="AlphaFoldDB" id="A0A934UKF7"/>
<dbReference type="GO" id="GO:0055085">
    <property type="term" value="P:transmembrane transport"/>
    <property type="evidence" value="ECO:0007669"/>
    <property type="project" value="InterPro"/>
</dbReference>
<dbReference type="RefSeq" id="WP_200106523.1">
    <property type="nucleotide sequence ID" value="NZ_JAEHFV010000004.1"/>
</dbReference>
<dbReference type="Pfam" id="PF03544">
    <property type="entry name" value="TonB_C"/>
    <property type="match status" value="1"/>
</dbReference>
<protein>
    <submittedName>
        <fullName evidence="2">Energy transducer TonB</fullName>
    </submittedName>
</protein>